<dbReference type="EMBL" id="CABWIL020000006">
    <property type="protein sequence ID" value="CAB3962929.1"/>
    <property type="molecule type" value="Genomic_DNA"/>
</dbReference>
<gene>
    <name evidence="1" type="ORF">BLA3211_01999</name>
</gene>
<name>A0A6J5IW90_9BURK</name>
<evidence type="ECO:0000313" key="1">
    <source>
        <dbReference type="EMBL" id="CAB3962929.1"/>
    </source>
</evidence>
<evidence type="ECO:0000313" key="2">
    <source>
        <dbReference type="Proteomes" id="UP000494301"/>
    </source>
</evidence>
<dbReference type="RefSeq" id="WP_006484199.1">
    <property type="nucleotide sequence ID" value="NZ_CABVQF010000059.1"/>
</dbReference>
<dbReference type="AlphaFoldDB" id="A0A6J5IW90"/>
<reference evidence="1 2" key="1">
    <citation type="submission" date="2020-04" db="EMBL/GenBank/DDBJ databases">
        <authorList>
            <person name="Depoorter E."/>
        </authorList>
    </citation>
    <scope>NUCLEOTIDE SEQUENCE [LARGE SCALE GENOMIC DNA]</scope>
    <source>
        <strain evidence="1 2">BCC0217</strain>
    </source>
</reference>
<accession>A0A6J5IW90</accession>
<dbReference type="Proteomes" id="UP000494301">
    <property type="component" value="Unassembled WGS sequence"/>
</dbReference>
<proteinExistence type="predicted"/>
<protein>
    <submittedName>
        <fullName evidence="1">Uncharacterized protein</fullName>
    </submittedName>
</protein>
<organism evidence="1 2">
    <name type="scientific">Burkholderia aenigmatica</name>
    <dbReference type="NCBI Taxonomy" id="2015348"/>
    <lineage>
        <taxon>Bacteria</taxon>
        <taxon>Pseudomonadati</taxon>
        <taxon>Pseudomonadota</taxon>
        <taxon>Betaproteobacteria</taxon>
        <taxon>Burkholderiales</taxon>
        <taxon>Burkholderiaceae</taxon>
        <taxon>Burkholderia</taxon>
        <taxon>Burkholderia cepacia complex</taxon>
    </lineage>
</organism>
<sequence length="62" mass="6620">MTNQTDSHITIRHTAGRTTVRATGRYARPFLDALANGAPSGEAAAFSAWLTFQPRTASEVTA</sequence>